<keyword evidence="2 4" id="KW-0663">Pyridoxal phosphate</keyword>
<dbReference type="SUPFAM" id="SSF51419">
    <property type="entry name" value="PLP-binding barrel"/>
    <property type="match status" value="1"/>
</dbReference>
<dbReference type="Pfam" id="PF01168">
    <property type="entry name" value="Ala_racemase_N"/>
    <property type="match status" value="1"/>
</dbReference>
<organism evidence="8 9">
    <name type="scientific">Secundilactobacillus malefermentans</name>
    <dbReference type="NCBI Taxonomy" id="176292"/>
    <lineage>
        <taxon>Bacteria</taxon>
        <taxon>Bacillati</taxon>
        <taxon>Bacillota</taxon>
        <taxon>Bacilli</taxon>
        <taxon>Lactobacillales</taxon>
        <taxon>Lactobacillaceae</taxon>
        <taxon>Secundilactobacillus</taxon>
    </lineage>
</organism>
<evidence type="ECO:0000256" key="1">
    <source>
        <dbReference type="ARBA" id="ARBA00001933"/>
    </source>
</evidence>
<dbReference type="CDD" id="cd00430">
    <property type="entry name" value="PLPDE_III_AR"/>
    <property type="match status" value="1"/>
</dbReference>
<dbReference type="UniPathway" id="UPA00042">
    <property type="reaction ID" value="UER00497"/>
</dbReference>
<dbReference type="EC" id="5.1.1.1" evidence="4"/>
<evidence type="ECO:0000256" key="4">
    <source>
        <dbReference type="HAMAP-Rule" id="MF_01201"/>
    </source>
</evidence>
<dbReference type="SUPFAM" id="SSF50621">
    <property type="entry name" value="Alanine racemase C-terminal domain-like"/>
    <property type="match status" value="1"/>
</dbReference>
<evidence type="ECO:0000256" key="5">
    <source>
        <dbReference type="PIRSR" id="PIRSR600821-50"/>
    </source>
</evidence>
<comment type="cofactor">
    <cofactor evidence="1 4 5">
        <name>pyridoxal 5'-phosphate</name>
        <dbReference type="ChEBI" id="CHEBI:597326"/>
    </cofactor>
</comment>
<dbReference type="FunFam" id="3.20.20.10:FF:000002">
    <property type="entry name" value="Alanine racemase"/>
    <property type="match status" value="1"/>
</dbReference>
<comment type="caution">
    <text evidence="8">The sequence shown here is derived from an EMBL/GenBank/DDBJ whole genome shotgun (WGS) entry which is preliminary data.</text>
</comment>
<dbReference type="Gene3D" id="2.40.37.10">
    <property type="entry name" value="Lyase, Ornithine Decarboxylase, Chain A, domain 1"/>
    <property type="match status" value="1"/>
</dbReference>
<evidence type="ECO:0000256" key="6">
    <source>
        <dbReference type="PIRSR" id="PIRSR600821-52"/>
    </source>
</evidence>
<dbReference type="InterPro" id="IPR020622">
    <property type="entry name" value="Ala_racemase_pyridoxalP-BS"/>
</dbReference>
<keyword evidence="9" id="KW-1185">Reference proteome</keyword>
<dbReference type="InterPro" id="IPR001608">
    <property type="entry name" value="Ala_racemase_N"/>
</dbReference>
<protein>
    <recommendedName>
        <fullName evidence="4">Alanine racemase</fullName>
        <ecNumber evidence="4">5.1.1.1</ecNumber>
    </recommendedName>
</protein>
<proteinExistence type="inferred from homology"/>
<dbReference type="NCBIfam" id="TIGR00492">
    <property type="entry name" value="alr"/>
    <property type="match status" value="1"/>
</dbReference>
<evidence type="ECO:0000256" key="2">
    <source>
        <dbReference type="ARBA" id="ARBA00022898"/>
    </source>
</evidence>
<dbReference type="GO" id="GO:0005829">
    <property type="term" value="C:cytosol"/>
    <property type="evidence" value="ECO:0007669"/>
    <property type="project" value="TreeGrafter"/>
</dbReference>
<sequence length="372" mass="41206">MVVGIHRPSVLTIDLKAIQYNIKEAIKLLANQVQLFMVVKANAYGHGLVETANAAKQAGATGFCVAILDEALELRESGISDPILVLGITSPTDAKLMARNEIAASVGSLDWLVQANKNLQAESKPLLVHLALDTGMGRIGFRESNDLLQAYKFLEEQPQFIFDGIFTHFSTADMKDDQYFKKQLAKWHQLISTLPKLPRFVHISNSATTLWHHPLEGVNMVRYGAAGYGLNPSGTELEPPFELHPAMSLSSELVFTKQIKKGDSVGYGATYTAQHDEFVGTIPIGYADGYRRNLDGFYVLIDGQKCDILGRICMDQIMVRLPKDYLPGQQVVLVGKSGNQEITLQQLADHCQTNHYEIACGFAERLTKKYLH</sequence>
<dbReference type="PROSITE" id="PS00395">
    <property type="entry name" value="ALANINE_RACEMASE"/>
    <property type="match status" value="1"/>
</dbReference>
<comment type="catalytic activity">
    <reaction evidence="4">
        <text>L-alanine = D-alanine</text>
        <dbReference type="Rhea" id="RHEA:20249"/>
        <dbReference type="ChEBI" id="CHEBI:57416"/>
        <dbReference type="ChEBI" id="CHEBI:57972"/>
        <dbReference type="EC" id="5.1.1.1"/>
    </reaction>
</comment>
<feature type="active site" description="Proton acceptor; specific for D-alanine" evidence="4">
    <location>
        <position position="40"/>
    </location>
</feature>
<dbReference type="GO" id="GO:0030632">
    <property type="term" value="P:D-alanine biosynthetic process"/>
    <property type="evidence" value="ECO:0007669"/>
    <property type="project" value="UniProtKB-UniRule"/>
</dbReference>
<dbReference type="PRINTS" id="PR00992">
    <property type="entry name" value="ALARACEMASE"/>
</dbReference>
<evidence type="ECO:0000259" key="7">
    <source>
        <dbReference type="SMART" id="SM01005"/>
    </source>
</evidence>
<evidence type="ECO:0000313" key="8">
    <source>
        <dbReference type="EMBL" id="TDG79434.1"/>
    </source>
</evidence>
<dbReference type="Gene3D" id="3.20.20.10">
    <property type="entry name" value="Alanine racemase"/>
    <property type="match status" value="1"/>
</dbReference>
<dbReference type="GO" id="GO:0009252">
    <property type="term" value="P:peptidoglycan biosynthetic process"/>
    <property type="evidence" value="ECO:0007669"/>
    <property type="project" value="TreeGrafter"/>
</dbReference>
<dbReference type="PANTHER" id="PTHR30511:SF0">
    <property type="entry name" value="ALANINE RACEMASE, CATABOLIC-RELATED"/>
    <property type="match status" value="1"/>
</dbReference>
<comment type="function">
    <text evidence="4">Catalyzes the interconversion of L-alanine and D-alanine. May also act on other amino acids.</text>
</comment>
<gene>
    <name evidence="8" type="ORF">C5L31_000701</name>
</gene>
<dbReference type="Proteomes" id="UP000294854">
    <property type="component" value="Unassembled WGS sequence"/>
</dbReference>
<name>A0A4R5NS43_9LACO</name>
<comment type="similarity">
    <text evidence="4">Belongs to the alanine racemase family.</text>
</comment>
<dbReference type="SMART" id="SM01005">
    <property type="entry name" value="Ala_racemase_C"/>
    <property type="match status" value="1"/>
</dbReference>
<dbReference type="GO" id="GO:0030170">
    <property type="term" value="F:pyridoxal phosphate binding"/>
    <property type="evidence" value="ECO:0007669"/>
    <property type="project" value="UniProtKB-UniRule"/>
</dbReference>
<dbReference type="InterPro" id="IPR000821">
    <property type="entry name" value="Ala_racemase"/>
</dbReference>
<dbReference type="PANTHER" id="PTHR30511">
    <property type="entry name" value="ALANINE RACEMASE"/>
    <property type="match status" value="1"/>
</dbReference>
<dbReference type="InterPro" id="IPR011079">
    <property type="entry name" value="Ala_racemase_C"/>
</dbReference>
<dbReference type="InterPro" id="IPR029066">
    <property type="entry name" value="PLP-binding_barrel"/>
</dbReference>
<dbReference type="AlphaFoldDB" id="A0A4R5NS43"/>
<dbReference type="InterPro" id="IPR009006">
    <property type="entry name" value="Ala_racemase/Decarboxylase_C"/>
</dbReference>
<accession>A0A4R5NS43</accession>
<keyword evidence="3 4" id="KW-0413">Isomerase</keyword>
<feature type="modified residue" description="N6-(pyridoxal phosphate)lysine" evidence="4 5">
    <location>
        <position position="40"/>
    </location>
</feature>
<dbReference type="HAMAP" id="MF_01201">
    <property type="entry name" value="Ala_racemase"/>
    <property type="match status" value="1"/>
</dbReference>
<dbReference type="STRING" id="1122149.FD44_GL000233"/>
<feature type="active site" description="Proton acceptor; specific for L-alanine" evidence="4">
    <location>
        <position position="267"/>
    </location>
</feature>
<dbReference type="GO" id="GO:0008784">
    <property type="term" value="F:alanine racemase activity"/>
    <property type="evidence" value="ECO:0007669"/>
    <property type="project" value="UniProtKB-UniRule"/>
</dbReference>
<evidence type="ECO:0000256" key="3">
    <source>
        <dbReference type="ARBA" id="ARBA00023235"/>
    </source>
</evidence>
<evidence type="ECO:0000313" key="9">
    <source>
        <dbReference type="Proteomes" id="UP000294854"/>
    </source>
</evidence>
<dbReference type="RefSeq" id="WP_010620759.1">
    <property type="nucleotide sequence ID" value="NZ_CP042371.1"/>
</dbReference>
<reference evidence="8 9" key="1">
    <citation type="journal article" date="2019" name="Appl. Microbiol. Biotechnol.">
        <title>Uncovering carbohydrate metabolism through a genotype-phenotype association study of 56 lactic acid bacteria genomes.</title>
        <authorList>
            <person name="Buron-Moles G."/>
            <person name="Chailyan A."/>
            <person name="Dolejs I."/>
            <person name="Forster J."/>
            <person name="Miks M.H."/>
        </authorList>
    </citation>
    <scope>NUCLEOTIDE SEQUENCE [LARGE SCALE GENOMIC DNA]</scope>
    <source>
        <strain evidence="8 9">ATCC 49373</strain>
    </source>
</reference>
<dbReference type="Pfam" id="PF00842">
    <property type="entry name" value="Ala_racemase_C"/>
    <property type="match status" value="1"/>
</dbReference>
<comment type="pathway">
    <text evidence="4">Amino-acid biosynthesis; D-alanine biosynthesis; D-alanine from L-alanine: step 1/1.</text>
</comment>
<feature type="domain" description="Alanine racemase C-terminal" evidence="7">
    <location>
        <begin position="246"/>
        <end position="371"/>
    </location>
</feature>
<dbReference type="OrthoDB" id="9813814at2"/>
<feature type="binding site" evidence="4 6">
    <location>
        <position position="314"/>
    </location>
    <ligand>
        <name>substrate</name>
    </ligand>
</feature>
<feature type="binding site" evidence="4 6">
    <location>
        <position position="138"/>
    </location>
    <ligand>
        <name>substrate</name>
    </ligand>
</feature>
<dbReference type="EMBL" id="PUFO01000023">
    <property type="protein sequence ID" value="TDG79434.1"/>
    <property type="molecule type" value="Genomic_DNA"/>
</dbReference>